<dbReference type="InterPro" id="IPR022830">
    <property type="entry name" value="Indigdn_synthA-like"/>
</dbReference>
<dbReference type="GO" id="GO:0004730">
    <property type="term" value="F:pseudouridylate synthase activity"/>
    <property type="evidence" value="ECO:0007669"/>
    <property type="project" value="InterPro"/>
</dbReference>
<dbReference type="PANTHER" id="PTHR42909">
    <property type="entry name" value="ZGC:136858"/>
    <property type="match status" value="1"/>
</dbReference>
<dbReference type="HAMAP" id="MF_01876">
    <property type="entry name" value="PsiMP_glycosidase"/>
    <property type="match status" value="1"/>
</dbReference>
<dbReference type="PANTHER" id="PTHR42909:SF1">
    <property type="entry name" value="CARBOHYDRATE KINASE PFKB DOMAIN-CONTAINING PROTEIN"/>
    <property type="match status" value="1"/>
</dbReference>
<dbReference type="EMBL" id="CZRL01000097">
    <property type="protein sequence ID" value="CUS53658.1"/>
    <property type="molecule type" value="Genomic_DNA"/>
</dbReference>
<organism evidence="6">
    <name type="scientific">hydrothermal vent metagenome</name>
    <dbReference type="NCBI Taxonomy" id="652676"/>
    <lineage>
        <taxon>unclassified sequences</taxon>
        <taxon>metagenomes</taxon>
        <taxon>ecological metagenomes</taxon>
    </lineage>
</organism>
<evidence type="ECO:0000256" key="2">
    <source>
        <dbReference type="ARBA" id="ARBA00022801"/>
    </source>
</evidence>
<evidence type="ECO:0000256" key="5">
    <source>
        <dbReference type="ARBA" id="ARBA00023295"/>
    </source>
</evidence>
<keyword evidence="3" id="KW-0464">Manganese</keyword>
<dbReference type="Gene3D" id="3.40.1790.10">
    <property type="entry name" value="Indigoidine synthase domain"/>
    <property type="match status" value="1"/>
</dbReference>
<keyword evidence="2" id="KW-0378">Hydrolase</keyword>
<dbReference type="GO" id="GO:0005737">
    <property type="term" value="C:cytoplasm"/>
    <property type="evidence" value="ECO:0007669"/>
    <property type="project" value="TreeGrafter"/>
</dbReference>
<dbReference type="SUPFAM" id="SSF110581">
    <property type="entry name" value="Indigoidine synthase A-like"/>
    <property type="match status" value="1"/>
</dbReference>
<dbReference type="AlphaFoldDB" id="A0A160TSK8"/>
<accession>A0A160TSK8</accession>
<sequence>MMHNSISISAEVDSALSEGQPVVALESTLITHGLPNPENYQCAISAQDQVRAEGAVPATIAVLAGQIKVGLDPSEINQLIETEDCHKLSRHDLATACAKGLTGGTTVAATMICARMAGIRVFATGGIGGVHRGWQDSFDISADLQELSQTPVTVVCSGAKSLLDLPATMEMLETLGIPVVGLGTRELPAFFSVESGIPLHQWADDIAEAAQIIQARQQLALGGGELVVVPPPAEQAVPRQDVEQWITQAVSEATASGLAGKTVTPYLLDRIAALSGGTTLKANIALIKNNAAVAGQLAVALRT</sequence>
<evidence type="ECO:0000256" key="3">
    <source>
        <dbReference type="ARBA" id="ARBA00023211"/>
    </source>
</evidence>
<keyword evidence="4" id="KW-0456">Lyase</keyword>
<reference evidence="6" key="1">
    <citation type="submission" date="2015-10" db="EMBL/GenBank/DDBJ databases">
        <authorList>
            <person name="Gilbert D.G."/>
        </authorList>
    </citation>
    <scope>NUCLEOTIDE SEQUENCE</scope>
</reference>
<evidence type="ECO:0000256" key="1">
    <source>
        <dbReference type="ARBA" id="ARBA00022723"/>
    </source>
</evidence>
<dbReference type="GO" id="GO:0046872">
    <property type="term" value="F:metal ion binding"/>
    <property type="evidence" value="ECO:0007669"/>
    <property type="project" value="UniProtKB-KW"/>
</dbReference>
<keyword evidence="1" id="KW-0479">Metal-binding</keyword>
<evidence type="ECO:0000313" key="6">
    <source>
        <dbReference type="EMBL" id="CUS53658.1"/>
    </source>
</evidence>
<keyword evidence="5" id="KW-0326">Glycosidase</keyword>
<protein>
    <submittedName>
        <fullName evidence="6">Indigoidine synthase A-like protein,uncharacterized enzyme involved in pigment biosynthesis</fullName>
    </submittedName>
</protein>
<dbReference type="GO" id="GO:0016798">
    <property type="term" value="F:hydrolase activity, acting on glycosyl bonds"/>
    <property type="evidence" value="ECO:0007669"/>
    <property type="project" value="UniProtKB-KW"/>
</dbReference>
<gene>
    <name evidence="6" type="ORF">MGWOODY_XGa1545</name>
</gene>
<name>A0A160TSK8_9ZZZZ</name>
<dbReference type="Pfam" id="PF04227">
    <property type="entry name" value="Indigoidine_A"/>
    <property type="match status" value="1"/>
</dbReference>
<evidence type="ECO:0000256" key="4">
    <source>
        <dbReference type="ARBA" id="ARBA00023239"/>
    </source>
</evidence>
<dbReference type="InterPro" id="IPR007342">
    <property type="entry name" value="PsuG"/>
</dbReference>
<proteinExistence type="inferred from homology"/>